<comment type="similarity">
    <text evidence="1">Belongs to the IMPACT family.</text>
</comment>
<organism evidence="3 4">
    <name type="scientific">Symbiodinium necroappetens</name>
    <dbReference type="NCBI Taxonomy" id="1628268"/>
    <lineage>
        <taxon>Eukaryota</taxon>
        <taxon>Sar</taxon>
        <taxon>Alveolata</taxon>
        <taxon>Dinophyceae</taxon>
        <taxon>Suessiales</taxon>
        <taxon>Symbiodiniaceae</taxon>
        <taxon>Symbiodinium</taxon>
    </lineage>
</organism>
<dbReference type="InterPro" id="IPR023582">
    <property type="entry name" value="Impact"/>
</dbReference>
<dbReference type="Proteomes" id="UP000601435">
    <property type="component" value="Unassembled WGS sequence"/>
</dbReference>
<dbReference type="GO" id="GO:0140469">
    <property type="term" value="P:GCN2-mediated signaling"/>
    <property type="evidence" value="ECO:0007669"/>
    <property type="project" value="TreeGrafter"/>
</dbReference>
<dbReference type="InterPro" id="IPR020568">
    <property type="entry name" value="Ribosomal_Su5_D2-typ_SF"/>
</dbReference>
<comment type="caution">
    <text evidence="3">The sequence shown here is derived from an EMBL/GenBank/DDBJ whole genome shotgun (WGS) entry which is preliminary data.</text>
</comment>
<name>A0A812WSV4_9DINO</name>
<evidence type="ECO:0000313" key="4">
    <source>
        <dbReference type="Proteomes" id="UP000601435"/>
    </source>
</evidence>
<sequence>MAHVSSIQEVESVRDALLQDRKIMAATHNVAAWRFRYTDPAIWEDFTDDGEAGAGRRLLAVLKKRGDKDIVVIVTRWRGIIHLGVDRFRNYCKAAVQLLENEDGGPGRQGSKKRGQ</sequence>
<reference evidence="3" key="1">
    <citation type="submission" date="2021-02" db="EMBL/GenBank/DDBJ databases">
        <authorList>
            <person name="Dougan E. K."/>
            <person name="Rhodes N."/>
            <person name="Thang M."/>
            <person name="Chan C."/>
        </authorList>
    </citation>
    <scope>NUCLEOTIDE SEQUENCE</scope>
</reference>
<dbReference type="AlphaFoldDB" id="A0A812WSV4"/>
<dbReference type="Gene3D" id="3.30.230.30">
    <property type="entry name" value="Impact, N-terminal domain"/>
    <property type="match status" value="1"/>
</dbReference>
<dbReference type="Pfam" id="PF01205">
    <property type="entry name" value="Impact_N"/>
    <property type="match status" value="1"/>
</dbReference>
<evidence type="ECO:0000259" key="2">
    <source>
        <dbReference type="Pfam" id="PF01205"/>
    </source>
</evidence>
<dbReference type="PANTHER" id="PTHR16301">
    <property type="entry name" value="IMPACT-RELATED"/>
    <property type="match status" value="1"/>
</dbReference>
<dbReference type="GO" id="GO:0005737">
    <property type="term" value="C:cytoplasm"/>
    <property type="evidence" value="ECO:0007669"/>
    <property type="project" value="TreeGrafter"/>
</dbReference>
<evidence type="ECO:0000256" key="1">
    <source>
        <dbReference type="ARBA" id="ARBA00007665"/>
    </source>
</evidence>
<protein>
    <submittedName>
        <fullName evidence="3">Yih1 protein</fullName>
    </submittedName>
</protein>
<gene>
    <name evidence="3" type="primary">yih1</name>
    <name evidence="3" type="ORF">SNEC2469_LOCUS20336</name>
</gene>
<dbReference type="InterPro" id="IPR001498">
    <property type="entry name" value="Impact_N"/>
</dbReference>
<dbReference type="GO" id="GO:0006446">
    <property type="term" value="P:regulation of translational initiation"/>
    <property type="evidence" value="ECO:0007669"/>
    <property type="project" value="TreeGrafter"/>
</dbReference>
<keyword evidence="4" id="KW-1185">Reference proteome</keyword>
<dbReference type="PANTHER" id="PTHR16301:SF25">
    <property type="entry name" value="PROTEIN IMPACT"/>
    <property type="match status" value="1"/>
</dbReference>
<accession>A0A812WSV4</accession>
<proteinExistence type="inferred from homology"/>
<dbReference type="EMBL" id="CAJNJA010035325">
    <property type="protein sequence ID" value="CAE7705505.1"/>
    <property type="molecule type" value="Genomic_DNA"/>
</dbReference>
<dbReference type="InterPro" id="IPR036956">
    <property type="entry name" value="Impact_N_sf"/>
</dbReference>
<evidence type="ECO:0000313" key="3">
    <source>
        <dbReference type="EMBL" id="CAE7705505.1"/>
    </source>
</evidence>
<feature type="domain" description="Impact N-terminal" evidence="2">
    <location>
        <begin position="2"/>
        <end position="98"/>
    </location>
</feature>
<dbReference type="OrthoDB" id="69641at2759"/>
<dbReference type="SUPFAM" id="SSF54211">
    <property type="entry name" value="Ribosomal protein S5 domain 2-like"/>
    <property type="match status" value="1"/>
</dbReference>